<feature type="transmembrane region" description="Helical" evidence="2">
    <location>
        <begin position="20"/>
        <end position="40"/>
    </location>
</feature>
<name>A0A4U6Q975_9ACTN</name>
<feature type="region of interest" description="Disordered" evidence="1">
    <location>
        <begin position="53"/>
        <end position="98"/>
    </location>
</feature>
<keyword evidence="2" id="KW-0812">Transmembrane</keyword>
<keyword evidence="3" id="KW-0808">Transferase</keyword>
<keyword evidence="2" id="KW-0472">Membrane</keyword>
<reference evidence="3 4" key="1">
    <citation type="submission" date="2019-05" db="EMBL/GenBank/DDBJ databases">
        <title>Nakamurella sp. N5BH11, whole genome shotgun sequence.</title>
        <authorList>
            <person name="Tuo L."/>
        </authorList>
    </citation>
    <scope>NUCLEOTIDE SEQUENCE [LARGE SCALE GENOMIC DNA]</scope>
    <source>
        <strain evidence="3 4">N5BH11</strain>
    </source>
</reference>
<proteinExistence type="predicted"/>
<keyword evidence="3" id="KW-0418">Kinase</keyword>
<accession>A0A4U6Q975</accession>
<organism evidence="3 4">
    <name type="scientific">Nakamurella flava</name>
    <dbReference type="NCBI Taxonomy" id="2576308"/>
    <lineage>
        <taxon>Bacteria</taxon>
        <taxon>Bacillati</taxon>
        <taxon>Actinomycetota</taxon>
        <taxon>Actinomycetes</taxon>
        <taxon>Nakamurellales</taxon>
        <taxon>Nakamurellaceae</taxon>
        <taxon>Nakamurella</taxon>
    </lineage>
</organism>
<sequence>MKSAERTTPGGSVRRSGALAIGLAVVGVLALIAVLGLLAGCAHQTTGVASVGTNTGPATAPGSPATSPAAARSTAARATPSPAPVTVTAAPATTTVPPSTVTATATSVLAVPVPVNPAPAGRLPGDLGLAQPISSPACDGLGILVLKSATTPGAYAADVADALAATPGSSYLRTDVTCPSLTPATPSGDPIYAVYVPAGYSRADVCKALEVAPSGAYGRWLSWTESPDHTIDC</sequence>
<dbReference type="Proteomes" id="UP000306985">
    <property type="component" value="Unassembled WGS sequence"/>
</dbReference>
<keyword evidence="2" id="KW-1133">Transmembrane helix</keyword>
<comment type="caution">
    <text evidence="3">The sequence shown here is derived from an EMBL/GenBank/DDBJ whole genome shotgun (WGS) entry which is preliminary data.</text>
</comment>
<keyword evidence="3" id="KW-0723">Serine/threonine-protein kinase</keyword>
<keyword evidence="4" id="KW-1185">Reference proteome</keyword>
<evidence type="ECO:0000313" key="4">
    <source>
        <dbReference type="Proteomes" id="UP000306985"/>
    </source>
</evidence>
<dbReference type="EMBL" id="SZZH01000007">
    <property type="protein sequence ID" value="TKV56422.1"/>
    <property type="molecule type" value="Genomic_DNA"/>
</dbReference>
<dbReference type="AlphaFoldDB" id="A0A4U6Q975"/>
<gene>
    <name evidence="3" type="ORF">FDO65_20945</name>
</gene>
<evidence type="ECO:0000313" key="3">
    <source>
        <dbReference type="EMBL" id="TKV56422.1"/>
    </source>
</evidence>
<dbReference type="RefSeq" id="WP_137451691.1">
    <property type="nucleotide sequence ID" value="NZ_SZZH01000007.1"/>
</dbReference>
<dbReference type="OrthoDB" id="4483786at2"/>
<evidence type="ECO:0000256" key="1">
    <source>
        <dbReference type="SAM" id="MobiDB-lite"/>
    </source>
</evidence>
<evidence type="ECO:0000256" key="2">
    <source>
        <dbReference type="SAM" id="Phobius"/>
    </source>
</evidence>
<protein>
    <submittedName>
        <fullName evidence="3">Serine/threonine protein kinase</fullName>
    </submittedName>
</protein>
<feature type="compositionally biased region" description="Low complexity" evidence="1">
    <location>
        <begin position="55"/>
        <end position="98"/>
    </location>
</feature>
<dbReference type="GO" id="GO:0004674">
    <property type="term" value="F:protein serine/threonine kinase activity"/>
    <property type="evidence" value="ECO:0007669"/>
    <property type="project" value="UniProtKB-KW"/>
</dbReference>